<comment type="caution">
    <text evidence="1">The sequence shown here is derived from an EMBL/GenBank/DDBJ whole genome shotgun (WGS) entry which is preliminary data.</text>
</comment>
<gene>
    <name evidence="1" type="ORF">PHMEG_00022733</name>
</gene>
<evidence type="ECO:0000313" key="1">
    <source>
        <dbReference type="EMBL" id="OWZ05218.1"/>
    </source>
</evidence>
<name>A0A225VK08_9STRA</name>
<reference evidence="2" key="1">
    <citation type="submission" date="2017-03" db="EMBL/GenBank/DDBJ databases">
        <title>Phytopthora megakarya and P. palmivora, two closely related causual agents of cacao black pod achieved similar genome size and gene model numbers by different mechanisms.</title>
        <authorList>
            <person name="Ali S."/>
            <person name="Shao J."/>
            <person name="Larry D.J."/>
            <person name="Kronmiller B."/>
            <person name="Shen D."/>
            <person name="Strem M.D."/>
            <person name="Melnick R.L."/>
            <person name="Guiltinan M.J."/>
            <person name="Tyler B.M."/>
            <person name="Meinhardt L.W."/>
            <person name="Bailey B.A."/>
        </authorList>
    </citation>
    <scope>NUCLEOTIDE SEQUENCE [LARGE SCALE GENOMIC DNA]</scope>
    <source>
        <strain evidence="2">zdho120</strain>
    </source>
</reference>
<keyword evidence="2" id="KW-1185">Reference proteome</keyword>
<evidence type="ECO:0000313" key="2">
    <source>
        <dbReference type="Proteomes" id="UP000198211"/>
    </source>
</evidence>
<protein>
    <submittedName>
        <fullName evidence="1">Uncharacterized protein</fullName>
    </submittedName>
</protein>
<accession>A0A225VK08</accession>
<sequence>MRFRFAEKDELAIVTDLFPLLGPSDGHCSSPTSVDSTFKFCSGVADTGAIPHSKEVKAKLECEITTLRAKRARLAVAEKEAKCSTRKNGKAKPKWKSIAIQQMQLRQRAERDNKRLRRMLTAQHLLAKSILNGRVDLLRAIPKRHRRACHRQTK</sequence>
<dbReference type="OrthoDB" id="112107at2759"/>
<dbReference type="EMBL" id="NBNE01004550">
    <property type="protein sequence ID" value="OWZ05218.1"/>
    <property type="molecule type" value="Genomic_DNA"/>
</dbReference>
<proteinExistence type="predicted"/>
<dbReference type="Proteomes" id="UP000198211">
    <property type="component" value="Unassembled WGS sequence"/>
</dbReference>
<dbReference type="AlphaFoldDB" id="A0A225VK08"/>
<organism evidence="1 2">
    <name type="scientific">Phytophthora megakarya</name>
    <dbReference type="NCBI Taxonomy" id="4795"/>
    <lineage>
        <taxon>Eukaryota</taxon>
        <taxon>Sar</taxon>
        <taxon>Stramenopiles</taxon>
        <taxon>Oomycota</taxon>
        <taxon>Peronosporomycetes</taxon>
        <taxon>Peronosporales</taxon>
        <taxon>Peronosporaceae</taxon>
        <taxon>Phytophthora</taxon>
    </lineage>
</organism>